<proteinExistence type="predicted"/>
<feature type="region of interest" description="Disordered" evidence="1">
    <location>
        <begin position="1"/>
        <end position="21"/>
    </location>
</feature>
<accession>A0A392UTR3</accession>
<feature type="non-terminal residue" evidence="2">
    <location>
        <position position="1"/>
    </location>
</feature>
<dbReference type="Proteomes" id="UP000265520">
    <property type="component" value="Unassembled WGS sequence"/>
</dbReference>
<feature type="compositionally biased region" description="Low complexity" evidence="1">
    <location>
        <begin position="1"/>
        <end position="13"/>
    </location>
</feature>
<dbReference type="EMBL" id="LXQA010972273">
    <property type="protein sequence ID" value="MCI79366.1"/>
    <property type="molecule type" value="Genomic_DNA"/>
</dbReference>
<reference evidence="2 3" key="1">
    <citation type="journal article" date="2018" name="Front. Plant Sci.">
        <title>Red Clover (Trifolium pratense) and Zigzag Clover (T. medium) - A Picture of Genomic Similarities and Differences.</title>
        <authorList>
            <person name="Dluhosova J."/>
            <person name="Istvanek J."/>
            <person name="Nedelnik J."/>
            <person name="Repkova J."/>
        </authorList>
    </citation>
    <scope>NUCLEOTIDE SEQUENCE [LARGE SCALE GENOMIC DNA]</scope>
    <source>
        <strain evidence="3">cv. 10/8</strain>
        <tissue evidence="2">Leaf</tissue>
    </source>
</reference>
<keyword evidence="3" id="KW-1185">Reference proteome</keyword>
<sequence length="21" mass="1944">SATAASAAAATNAGTPEFTFS</sequence>
<protein>
    <submittedName>
        <fullName evidence="2">Uncharacterized protein</fullName>
    </submittedName>
</protein>
<dbReference type="AlphaFoldDB" id="A0A392UTR3"/>
<evidence type="ECO:0000256" key="1">
    <source>
        <dbReference type="SAM" id="MobiDB-lite"/>
    </source>
</evidence>
<evidence type="ECO:0000313" key="2">
    <source>
        <dbReference type="EMBL" id="MCI79366.1"/>
    </source>
</evidence>
<organism evidence="2 3">
    <name type="scientific">Trifolium medium</name>
    <dbReference type="NCBI Taxonomy" id="97028"/>
    <lineage>
        <taxon>Eukaryota</taxon>
        <taxon>Viridiplantae</taxon>
        <taxon>Streptophyta</taxon>
        <taxon>Embryophyta</taxon>
        <taxon>Tracheophyta</taxon>
        <taxon>Spermatophyta</taxon>
        <taxon>Magnoliopsida</taxon>
        <taxon>eudicotyledons</taxon>
        <taxon>Gunneridae</taxon>
        <taxon>Pentapetalae</taxon>
        <taxon>rosids</taxon>
        <taxon>fabids</taxon>
        <taxon>Fabales</taxon>
        <taxon>Fabaceae</taxon>
        <taxon>Papilionoideae</taxon>
        <taxon>50 kb inversion clade</taxon>
        <taxon>NPAAA clade</taxon>
        <taxon>Hologalegina</taxon>
        <taxon>IRL clade</taxon>
        <taxon>Trifolieae</taxon>
        <taxon>Trifolium</taxon>
    </lineage>
</organism>
<name>A0A392UTR3_9FABA</name>
<evidence type="ECO:0000313" key="3">
    <source>
        <dbReference type="Proteomes" id="UP000265520"/>
    </source>
</evidence>
<comment type="caution">
    <text evidence="2">The sequence shown here is derived from an EMBL/GenBank/DDBJ whole genome shotgun (WGS) entry which is preliminary data.</text>
</comment>